<name>A0A4R1NGH0_9GAMM</name>
<keyword evidence="2" id="KW-1003">Cell membrane</keyword>
<sequence length="796" mass="89561">MILNEFYHDVKLNPVPAVLGIIISAIGFVTTFLTLALFISDFRTDRFYPDHRHIYRLESQLLLPNGVRVRSAQVPLPLIDALKKEPGITSVSYAHRFFTSIRSEGRVMSDVEIFAVSPEFLTRLNPYRQSLAPLEAHEIYITPAFNRRYLGFSSPRGKIIELGNQGKFIIKDVVEPHKDSSQNMPIMIAFSPWMMEGYDDKRRDWYNNQVYAFIHSASPQTFDNRLLDQVVERYAPQLPGAPATPAQSLHFSARNILAMHYGQGFPDELAAVHSMALLHTLYGAAIFVLLTTLVNFLSINGIINAAKRSSLRIKRCIGASDKQILAEYCGIIFPQFLCIMILALGMLLGSALLSEPILALLHQVPCRLQVGVFMSVSLIMGGMIVLSQWIYLHLFVFSVRNTRGDARFESKATYYINKLSMVAQLLLSGSMVYIWAGAIAQNHYVMDTDFGYHKKNLLTFEINEPLRSLAMLRMLQDRLKETTGTSNIALSSWRPFDMSPAVMTVQHGRQQQDQSVAINAFSADRNFPLVWGLETLAGKENAVSESRDPAILHVIVTRAFMNAMGQSSYDEVMNNTFYIDLDGKKKALRVLRIVDNIYLGERTTLPQPLMIFIKDNIEKYGSIKYSTRRQRDNIISQFQDYGLSEGQIVLVDDLHRRHFKNHLLITNVIRLVAALSLLLLLGSAVIIGISEAVRLNKTLKIMEAVGGSIYTGIVFFLQQNMASLLISSALAFIVGFGFLHRWLKRYDLVTGLTYTYALAALLLLTLGVAAVMALSLMAGGRWFRATGRTQKGEAWM</sequence>
<dbReference type="AlphaFoldDB" id="A0A4R1NGH0"/>
<organism evidence="8 9">
    <name type="scientific">Sodalis ligni</name>
    <dbReference type="NCBI Taxonomy" id="2697027"/>
    <lineage>
        <taxon>Bacteria</taxon>
        <taxon>Pseudomonadati</taxon>
        <taxon>Pseudomonadota</taxon>
        <taxon>Gammaproteobacteria</taxon>
        <taxon>Enterobacterales</taxon>
        <taxon>Bruguierivoracaceae</taxon>
        <taxon>Sodalis</taxon>
    </lineage>
</organism>
<evidence type="ECO:0000256" key="2">
    <source>
        <dbReference type="ARBA" id="ARBA00022475"/>
    </source>
</evidence>
<protein>
    <submittedName>
        <fullName evidence="8">Putative ABC transport system permease protein</fullName>
    </submittedName>
</protein>
<evidence type="ECO:0000256" key="4">
    <source>
        <dbReference type="ARBA" id="ARBA00022989"/>
    </source>
</evidence>
<evidence type="ECO:0000313" key="9">
    <source>
        <dbReference type="Proteomes" id="UP000294555"/>
    </source>
</evidence>
<feature type="transmembrane region" description="Helical" evidence="6">
    <location>
        <begin position="12"/>
        <end position="39"/>
    </location>
</feature>
<keyword evidence="3 6" id="KW-0812">Transmembrane</keyword>
<feature type="transmembrane region" description="Helical" evidence="6">
    <location>
        <begin position="724"/>
        <end position="743"/>
    </location>
</feature>
<evidence type="ECO:0000313" key="8">
    <source>
        <dbReference type="EMBL" id="TCL06107.1"/>
    </source>
</evidence>
<keyword evidence="9" id="KW-1185">Reference proteome</keyword>
<feature type="transmembrane region" description="Helical" evidence="6">
    <location>
        <begin position="755"/>
        <end position="778"/>
    </location>
</feature>
<keyword evidence="5 6" id="KW-0472">Membrane</keyword>
<feature type="transmembrane region" description="Helical" evidence="6">
    <location>
        <begin position="368"/>
        <end position="394"/>
    </location>
</feature>
<feature type="transmembrane region" description="Helical" evidence="6">
    <location>
        <begin position="281"/>
        <end position="303"/>
    </location>
</feature>
<evidence type="ECO:0000259" key="7">
    <source>
        <dbReference type="Pfam" id="PF02687"/>
    </source>
</evidence>
<comment type="caution">
    <text evidence="8">The sequence shown here is derived from an EMBL/GenBank/DDBJ whole genome shotgun (WGS) entry which is preliminary data.</text>
</comment>
<evidence type="ECO:0000256" key="6">
    <source>
        <dbReference type="SAM" id="Phobius"/>
    </source>
</evidence>
<evidence type="ECO:0000256" key="3">
    <source>
        <dbReference type="ARBA" id="ARBA00022692"/>
    </source>
</evidence>
<proteinExistence type="predicted"/>
<dbReference type="GO" id="GO:0005886">
    <property type="term" value="C:plasma membrane"/>
    <property type="evidence" value="ECO:0007669"/>
    <property type="project" value="UniProtKB-SubCell"/>
</dbReference>
<feature type="transmembrane region" description="Helical" evidence="6">
    <location>
        <begin position="324"/>
        <end position="348"/>
    </location>
</feature>
<evidence type="ECO:0000256" key="5">
    <source>
        <dbReference type="ARBA" id="ARBA00023136"/>
    </source>
</evidence>
<dbReference type="InterPro" id="IPR003838">
    <property type="entry name" value="ABC3_permease_C"/>
</dbReference>
<feature type="transmembrane region" description="Helical" evidence="6">
    <location>
        <begin position="668"/>
        <end position="689"/>
    </location>
</feature>
<feature type="transmembrane region" description="Helical" evidence="6">
    <location>
        <begin position="415"/>
        <end position="436"/>
    </location>
</feature>
<dbReference type="RefSeq" id="WP_279433154.1">
    <property type="nucleotide sequence ID" value="NZ_SJOI01000001.1"/>
</dbReference>
<feature type="domain" description="ABC3 transporter permease C-terminal" evidence="7">
    <location>
        <begin position="284"/>
        <end position="392"/>
    </location>
</feature>
<keyword evidence="4 6" id="KW-1133">Transmembrane helix</keyword>
<feature type="transmembrane region" description="Helical" evidence="6">
    <location>
        <begin position="701"/>
        <end position="718"/>
    </location>
</feature>
<dbReference type="Pfam" id="PF02687">
    <property type="entry name" value="FtsX"/>
    <property type="match status" value="1"/>
</dbReference>
<reference evidence="8 9" key="1">
    <citation type="submission" date="2019-02" db="EMBL/GenBank/DDBJ databases">
        <title>Investigation of anaerobic lignin degradation for improved lignocellulosic biofuels.</title>
        <authorList>
            <person name="Deangelis K."/>
        </authorList>
    </citation>
    <scope>NUCLEOTIDE SEQUENCE [LARGE SCALE GENOMIC DNA]</scope>
    <source>
        <strain evidence="8 9">159R</strain>
    </source>
</reference>
<accession>A0A4R1NGH0</accession>
<dbReference type="EMBL" id="SJOI01000001">
    <property type="protein sequence ID" value="TCL06107.1"/>
    <property type="molecule type" value="Genomic_DNA"/>
</dbReference>
<evidence type="ECO:0000256" key="1">
    <source>
        <dbReference type="ARBA" id="ARBA00004651"/>
    </source>
</evidence>
<gene>
    <name evidence="8" type="ORF">EZJ58_4338</name>
</gene>
<dbReference type="Proteomes" id="UP000294555">
    <property type="component" value="Unassembled WGS sequence"/>
</dbReference>
<dbReference type="NCBIfam" id="NF038008">
    <property type="entry name" value="ABC_perm_DarB"/>
    <property type="match status" value="1"/>
</dbReference>
<comment type="subcellular location">
    <subcellularLocation>
        <location evidence="1">Cell membrane</location>
        <topology evidence="1">Multi-pass membrane protein</topology>
    </subcellularLocation>
</comment>